<evidence type="ECO:0000313" key="8">
    <source>
        <dbReference type="EMBL" id="BDR54221.1"/>
    </source>
</evidence>
<keyword evidence="5" id="KW-0472">Membrane</keyword>
<evidence type="ECO:0000256" key="5">
    <source>
        <dbReference type="SAM" id="Phobius"/>
    </source>
</evidence>
<protein>
    <recommendedName>
        <fullName evidence="7">Gram-positive cocci surface proteins LPxTG domain-containing protein</fullName>
    </recommendedName>
</protein>
<dbReference type="Gene3D" id="2.60.40.10">
    <property type="entry name" value="Immunoglobulins"/>
    <property type="match status" value="1"/>
</dbReference>
<feature type="signal peptide" evidence="6">
    <location>
        <begin position="1"/>
        <end position="33"/>
    </location>
</feature>
<feature type="transmembrane region" description="Helical" evidence="5">
    <location>
        <begin position="603"/>
        <end position="626"/>
    </location>
</feature>
<accession>A0ABN6SDV2</accession>
<dbReference type="Pfam" id="PF00746">
    <property type="entry name" value="Gram_pos_anchor"/>
    <property type="match status" value="1"/>
</dbReference>
<reference evidence="8 9" key="1">
    <citation type="journal article" date="2023" name="Microbiol. Spectr.">
        <title>Symbiosis of Carpenter Bees with Uncharacterized Lactic Acid Bacteria Showing NAD Auxotrophy.</title>
        <authorList>
            <person name="Kawasaki S."/>
            <person name="Ozawa K."/>
            <person name="Mori T."/>
            <person name="Yamamoto A."/>
            <person name="Ito M."/>
            <person name="Ohkuma M."/>
            <person name="Sakamoto M."/>
            <person name="Matsutani M."/>
        </authorList>
    </citation>
    <scope>NUCLEOTIDE SEQUENCE [LARGE SCALE GENOMIC DNA]</scope>
    <source>
        <strain evidence="8 9">KimH</strain>
    </source>
</reference>
<dbReference type="NCBIfam" id="TIGR04226">
    <property type="entry name" value="RrgB_K2N_iso_D2"/>
    <property type="match status" value="1"/>
</dbReference>
<keyword evidence="9" id="KW-1185">Reference proteome</keyword>
<keyword evidence="2" id="KW-0964">Secreted</keyword>
<evidence type="ECO:0000313" key="9">
    <source>
        <dbReference type="Proteomes" id="UP001321748"/>
    </source>
</evidence>
<gene>
    <name evidence="8" type="ORF">KIMH_03320</name>
</gene>
<dbReference type="Proteomes" id="UP001321748">
    <property type="component" value="Chromosome"/>
</dbReference>
<dbReference type="Gene3D" id="2.60.40.740">
    <property type="match status" value="1"/>
</dbReference>
<organism evidence="8 9">
    <name type="scientific">Bombiscardovia apis</name>
    <dbReference type="NCBI Taxonomy" id="2932182"/>
    <lineage>
        <taxon>Bacteria</taxon>
        <taxon>Bacillati</taxon>
        <taxon>Actinomycetota</taxon>
        <taxon>Actinomycetes</taxon>
        <taxon>Bifidobacteriales</taxon>
        <taxon>Bifidobacteriaceae</taxon>
        <taxon>Bombiscardovia</taxon>
    </lineage>
</organism>
<keyword evidence="5" id="KW-1133">Transmembrane helix</keyword>
<evidence type="ECO:0000256" key="6">
    <source>
        <dbReference type="SAM" id="SignalP"/>
    </source>
</evidence>
<keyword evidence="4" id="KW-0572">Peptidoglycan-anchor</keyword>
<evidence type="ECO:0000256" key="2">
    <source>
        <dbReference type="ARBA" id="ARBA00022525"/>
    </source>
</evidence>
<dbReference type="EMBL" id="AP026800">
    <property type="protein sequence ID" value="BDR54221.1"/>
    <property type="molecule type" value="Genomic_DNA"/>
</dbReference>
<name>A0ABN6SDV2_9BIFI</name>
<feature type="domain" description="Gram-positive cocci surface proteins LPxTG" evidence="7">
    <location>
        <begin position="593"/>
        <end position="631"/>
    </location>
</feature>
<keyword evidence="5" id="KW-0812">Transmembrane</keyword>
<evidence type="ECO:0000256" key="3">
    <source>
        <dbReference type="ARBA" id="ARBA00022729"/>
    </source>
</evidence>
<feature type="chain" id="PRO_5045508257" description="Gram-positive cocci surface proteins LPxTG domain-containing protein" evidence="6">
    <location>
        <begin position="34"/>
        <end position="635"/>
    </location>
</feature>
<dbReference type="RefSeq" id="WP_317643239.1">
    <property type="nucleotide sequence ID" value="NZ_AP026800.1"/>
</dbReference>
<evidence type="ECO:0000256" key="1">
    <source>
        <dbReference type="ARBA" id="ARBA00022512"/>
    </source>
</evidence>
<keyword evidence="3 6" id="KW-0732">Signal</keyword>
<dbReference type="InterPro" id="IPR026466">
    <property type="entry name" value="Fim_isopep_form_D2_dom"/>
</dbReference>
<dbReference type="NCBIfam" id="TIGR01167">
    <property type="entry name" value="LPXTG_anchor"/>
    <property type="match status" value="1"/>
</dbReference>
<dbReference type="InterPro" id="IPR013783">
    <property type="entry name" value="Ig-like_fold"/>
</dbReference>
<keyword evidence="1" id="KW-0134">Cell wall</keyword>
<evidence type="ECO:0000259" key="7">
    <source>
        <dbReference type="Pfam" id="PF00746"/>
    </source>
</evidence>
<sequence length="635" mass="66212">MNIRNVMRRGAGMLATAATLVGISLLGVSTAAADVEVPNPDLKTTNASIAINGSNDAIQGHSYRALRVGIYVSANVDNTGSGGKLTSISVGTDADAKPIATSALNQIDPSAPAPAFVDNPVGEVSSRWLGFASQGGVGVSQEDKTSNSRDQAYAGKLRNFVTNFVSDSRFNALLTSKGVSTTASSAPGMFNNLPQGLYIIVDTTASGGNYSNSIPMLVGTAVGVTASFQGYTQFKNETSPTAPILGKIEVKNDQPTVAKKAVQDPTMGSSASIGGYVQYEITGNVPLTTGYTYYQYLLQDKPGSGLKFARDQNHPVTVTSGPAGGTQTSIVEQNGGTAGFVVDAHGDGSVDFNLSPVITSLKFGDTITVKYYMQLTDDAVNGVAKNDVQLAYSNDQRNQPTDNQGNGGSHNSFALPNQVAANAYFYHFELSKQAKSDNRDLTGASFSVKVKGTADALKFKQVKDAQNVAIPGRYKLVADQNTNADDLLLVSDGSYAGTHPDQAVPTGHLFVDGLGAGEYTVSEINPPATFSGMFKPSFDVKITPDSTSNHPQLTNAGDAWDLVSAGSWTYTATDPVAVSPSTGSHAIVVLNVSSLSQLPMTGGAGIILAVMIALIALVLAGVLFAFKRRRDAGQI</sequence>
<proteinExistence type="predicted"/>
<evidence type="ECO:0000256" key="4">
    <source>
        <dbReference type="ARBA" id="ARBA00023088"/>
    </source>
</evidence>
<dbReference type="InterPro" id="IPR019931">
    <property type="entry name" value="LPXTG_anchor"/>
</dbReference>